<evidence type="ECO:0000313" key="1">
    <source>
        <dbReference type="EMBL" id="OYR09873.1"/>
    </source>
</evidence>
<dbReference type="Proteomes" id="UP000216345">
    <property type="component" value="Unassembled WGS sequence"/>
</dbReference>
<name>A0A256F504_9HYPH</name>
<dbReference type="EMBL" id="NNRK01000034">
    <property type="protein sequence ID" value="OYR09873.1"/>
    <property type="molecule type" value="Genomic_DNA"/>
</dbReference>
<accession>A0A256F504</accession>
<protein>
    <recommendedName>
        <fullName evidence="3">Diguanylate cyclase</fullName>
    </recommendedName>
</protein>
<proteinExistence type="predicted"/>
<gene>
    <name evidence="1" type="ORF">CEV32_2306</name>
</gene>
<organism evidence="1 2">
    <name type="scientific">Brucella rhizosphaerae</name>
    <dbReference type="NCBI Taxonomy" id="571254"/>
    <lineage>
        <taxon>Bacteria</taxon>
        <taxon>Pseudomonadati</taxon>
        <taxon>Pseudomonadota</taxon>
        <taxon>Alphaproteobacteria</taxon>
        <taxon>Hyphomicrobiales</taxon>
        <taxon>Brucellaceae</taxon>
        <taxon>Brucella/Ochrobactrum group</taxon>
        <taxon>Brucella</taxon>
    </lineage>
</organism>
<comment type="caution">
    <text evidence="1">The sequence shown here is derived from an EMBL/GenBank/DDBJ whole genome shotgun (WGS) entry which is preliminary data.</text>
</comment>
<reference evidence="1 2" key="1">
    <citation type="submission" date="2017-07" db="EMBL/GenBank/DDBJ databases">
        <title>Phylogenetic study on the rhizospheric bacterium Ochrobactrum sp. A44.</title>
        <authorList>
            <person name="Krzyzanowska D.M."/>
            <person name="Ossowicki A."/>
            <person name="Rajewska M."/>
            <person name="Maciag T."/>
            <person name="Kaczynski Z."/>
            <person name="Czerwicka M."/>
            <person name="Jafra S."/>
        </authorList>
    </citation>
    <scope>NUCLEOTIDE SEQUENCE [LARGE SCALE GENOMIC DNA]</scope>
    <source>
        <strain evidence="1 2">PR17</strain>
    </source>
</reference>
<keyword evidence="2" id="KW-1185">Reference proteome</keyword>
<evidence type="ECO:0000313" key="2">
    <source>
        <dbReference type="Proteomes" id="UP000216345"/>
    </source>
</evidence>
<dbReference type="AlphaFoldDB" id="A0A256F504"/>
<sequence length="75" mass="8083">MWLIGEPVVARNRPDEVSAHTGGDEFIVLRLGDTKASDLAVAQQITALPDDAISRAGFPCLLLNGPCEFHCGSYR</sequence>
<evidence type="ECO:0008006" key="3">
    <source>
        <dbReference type="Google" id="ProtNLM"/>
    </source>
</evidence>